<organism evidence="8 9">
    <name type="scientific">Perkinsus olseni</name>
    <name type="common">Perkinsus atlanticus</name>
    <dbReference type="NCBI Taxonomy" id="32597"/>
    <lineage>
        <taxon>Eukaryota</taxon>
        <taxon>Sar</taxon>
        <taxon>Alveolata</taxon>
        <taxon>Perkinsozoa</taxon>
        <taxon>Perkinsea</taxon>
        <taxon>Perkinsida</taxon>
        <taxon>Perkinsidae</taxon>
        <taxon>Perkinsus</taxon>
    </lineage>
</organism>
<dbReference type="SUPFAM" id="SSF47954">
    <property type="entry name" value="Cyclin-like"/>
    <property type="match status" value="2"/>
</dbReference>
<dbReference type="Gene3D" id="1.10.472.10">
    <property type="entry name" value="Cyclin-like"/>
    <property type="match status" value="2"/>
</dbReference>
<dbReference type="SMART" id="SM01332">
    <property type="entry name" value="Cyclin_C"/>
    <property type="match status" value="1"/>
</dbReference>
<protein>
    <submittedName>
        <fullName evidence="8">Glycosyl transferase</fullName>
    </submittedName>
</protein>
<keyword evidence="2 4" id="KW-0195">Cyclin</keyword>
<dbReference type="InterPro" id="IPR004367">
    <property type="entry name" value="Cyclin_C-dom"/>
</dbReference>
<dbReference type="InterPro" id="IPR006671">
    <property type="entry name" value="Cyclin_N"/>
</dbReference>
<name>A0A7J6RCS1_PEROL</name>
<comment type="similarity">
    <text evidence="4">Belongs to the cyclin family.</text>
</comment>
<dbReference type="EMBL" id="JABANM010023129">
    <property type="protein sequence ID" value="KAF4718413.1"/>
    <property type="molecule type" value="Genomic_DNA"/>
</dbReference>
<dbReference type="GO" id="GO:0051301">
    <property type="term" value="P:cell division"/>
    <property type="evidence" value="ECO:0007669"/>
    <property type="project" value="UniProtKB-KW"/>
</dbReference>
<feature type="domain" description="Cyclin C-terminal" evidence="7">
    <location>
        <begin position="280"/>
        <end position="421"/>
    </location>
</feature>
<feature type="region of interest" description="Disordered" evidence="5">
    <location>
        <begin position="1"/>
        <end position="99"/>
    </location>
</feature>
<feature type="compositionally biased region" description="Polar residues" evidence="5">
    <location>
        <begin position="1"/>
        <end position="10"/>
    </location>
</feature>
<comment type="caution">
    <text evidence="8">The sequence shown here is derived from an EMBL/GenBank/DDBJ whole genome shotgun (WGS) entry which is preliminary data.</text>
</comment>
<dbReference type="InterPro" id="IPR036915">
    <property type="entry name" value="Cyclin-like_sf"/>
</dbReference>
<evidence type="ECO:0000313" key="8">
    <source>
        <dbReference type="EMBL" id="KAF4718413.1"/>
    </source>
</evidence>
<dbReference type="GO" id="GO:0016740">
    <property type="term" value="F:transferase activity"/>
    <property type="evidence" value="ECO:0007669"/>
    <property type="project" value="UniProtKB-KW"/>
</dbReference>
<proteinExistence type="inferred from homology"/>
<feature type="domain" description="Cyclin-like" evidence="6">
    <location>
        <begin position="284"/>
        <end position="366"/>
    </location>
</feature>
<sequence>MVFSKMSSTAPRRYLSGDENSRLATNRYGTQPPLKRRRTVTGGVSKNREDTVSTGGSYPGRVFGGGLPPAVGYRTEGGSDVVTPERRPETGLSSPLGRPRVESYEGLTDALEEFREHDWKAGLKSWDRKVVRDAQYCAEIAERMYHRLFEFDAAYLSPEADLLDPSYLENRGYRITPRMRAMLVDWLVDVLLKWEIRDEALHLCISLVDRFLYKSEGVVDVGKLQLVGVCCAMIASKMQNSFSPEIESLMRICDGAYDVSQVEQMEHTIIRALDYRIDLPTAWTYLRRWNQVFGLRKPYYFISAYFLELTLLEYEALKYRPAVLALACAWVALCMKKDRKKQQATMTLLQDGVLDELRISAKERNSVPSSGSPLTTRTVTAAAHFITTIIRHHRPDANNLNAVTRKYQSEERLCVAKRIEEGS</sequence>
<dbReference type="PANTHER" id="PTHR10177">
    <property type="entry name" value="CYCLINS"/>
    <property type="match status" value="1"/>
</dbReference>
<dbReference type="FunFam" id="1.10.472.10:FF:000001">
    <property type="entry name" value="G2/mitotic-specific cyclin"/>
    <property type="match status" value="1"/>
</dbReference>
<dbReference type="Pfam" id="PF02984">
    <property type="entry name" value="Cyclin_C"/>
    <property type="match status" value="1"/>
</dbReference>
<dbReference type="InterPro" id="IPR048258">
    <property type="entry name" value="Cyclins_cyclin-box"/>
</dbReference>
<evidence type="ECO:0000313" key="9">
    <source>
        <dbReference type="Proteomes" id="UP000574390"/>
    </source>
</evidence>
<reference evidence="8 9" key="1">
    <citation type="submission" date="2020-04" db="EMBL/GenBank/DDBJ databases">
        <title>Perkinsus olseni comparative genomics.</title>
        <authorList>
            <person name="Bogema D.R."/>
        </authorList>
    </citation>
    <scope>NUCLEOTIDE SEQUENCE [LARGE SCALE GENOMIC DNA]</scope>
    <source>
        <strain evidence="8">ATCC PRA-205</strain>
    </source>
</reference>
<keyword evidence="8" id="KW-0808">Transferase</keyword>
<feature type="domain" description="Cyclin-like" evidence="6">
    <location>
        <begin position="185"/>
        <end position="271"/>
    </location>
</feature>
<keyword evidence="3" id="KW-0131">Cell cycle</keyword>
<evidence type="ECO:0000256" key="5">
    <source>
        <dbReference type="SAM" id="MobiDB-lite"/>
    </source>
</evidence>
<evidence type="ECO:0000259" key="7">
    <source>
        <dbReference type="SMART" id="SM01332"/>
    </source>
</evidence>
<dbReference type="Pfam" id="PF00134">
    <property type="entry name" value="Cyclin_N"/>
    <property type="match status" value="1"/>
</dbReference>
<gene>
    <name evidence="8" type="primary">ALG8_9</name>
    <name evidence="8" type="ORF">FOZ62_029369</name>
</gene>
<dbReference type="Proteomes" id="UP000574390">
    <property type="component" value="Unassembled WGS sequence"/>
</dbReference>
<evidence type="ECO:0000256" key="2">
    <source>
        <dbReference type="ARBA" id="ARBA00023127"/>
    </source>
</evidence>
<dbReference type="SMART" id="SM00385">
    <property type="entry name" value="CYCLIN"/>
    <property type="match status" value="2"/>
</dbReference>
<evidence type="ECO:0000256" key="1">
    <source>
        <dbReference type="ARBA" id="ARBA00022618"/>
    </source>
</evidence>
<dbReference type="AlphaFoldDB" id="A0A7J6RCS1"/>
<dbReference type="InterPro" id="IPR039361">
    <property type="entry name" value="Cyclin"/>
</dbReference>
<dbReference type="CDD" id="cd20537">
    <property type="entry name" value="CYCLIN_CCNO-like_rpt2"/>
    <property type="match status" value="1"/>
</dbReference>
<evidence type="ECO:0000256" key="3">
    <source>
        <dbReference type="ARBA" id="ARBA00023306"/>
    </source>
</evidence>
<dbReference type="InterPro" id="IPR013763">
    <property type="entry name" value="Cyclin-like_dom"/>
</dbReference>
<accession>A0A7J6RCS1</accession>
<evidence type="ECO:0000256" key="4">
    <source>
        <dbReference type="RuleBase" id="RU000383"/>
    </source>
</evidence>
<dbReference type="PROSITE" id="PS00292">
    <property type="entry name" value="CYCLINS"/>
    <property type="match status" value="1"/>
</dbReference>
<evidence type="ECO:0000259" key="6">
    <source>
        <dbReference type="SMART" id="SM00385"/>
    </source>
</evidence>
<keyword evidence="1" id="KW-0132">Cell division</keyword>